<evidence type="ECO:0000256" key="1">
    <source>
        <dbReference type="ARBA" id="ARBA00001947"/>
    </source>
</evidence>
<evidence type="ECO:0000256" key="3">
    <source>
        <dbReference type="ARBA" id="ARBA00022723"/>
    </source>
</evidence>
<dbReference type="PROSITE" id="PS00730">
    <property type="entry name" value="AP_NUCLEASE_F2_2"/>
    <property type="match status" value="1"/>
</dbReference>
<dbReference type="EMBL" id="JAPDRL010000035">
    <property type="protein sequence ID" value="KAJ9664806.1"/>
    <property type="molecule type" value="Genomic_DNA"/>
</dbReference>
<feature type="domain" description="Xylose isomerase-like TIM barrel" evidence="9">
    <location>
        <begin position="205"/>
        <end position="478"/>
    </location>
</feature>
<keyword evidence="6" id="KW-0862">Zinc</keyword>
<feature type="compositionally biased region" description="Basic and acidic residues" evidence="8">
    <location>
        <begin position="502"/>
        <end position="528"/>
    </location>
</feature>
<sequence>MACSSSSELSSAASDIAEDRTASTAPTSVEVTQEEETSLTVVSKPAFKGRKRVAEEVSVPAKRARRAKGPQPKYAEETEGEDGSEAVVTTLKKRGQAKKASATVTVAEEVDIEIEVEAGVEATANGTPAKPKKRAKKTKSTIKEEVKIEEQDGEDGTVIKKVKRKRKTKEEKEAEAMPLAARTVGTKLLVGAHVSSAGGVHNAIANCVHIGGNALALFLKSQRKWANPPLDPTHTTLFASACTTHSYSASQHIVPHGSYLVNLAHTDAARTSQAYDAFLDDLARCHKLGIRLYNFHPGNSSGAKDKEEAIAHLAANLNRAHKDPSSGAVVTLLETMAARGGSTLGAAFEDLAAVIGRVEAKERVGVCLDTCHVFAAGYDLRSPAAFKATVDEFDSVVGLRYLRALHVNDSKAPLGSERDLHANIGTGCLGLRAFWNVVNEQRLVGLPMVLETPIDVKDPVTGKEVPDKGIWAREIKLLEGLVGMDAEGEEFARLEGELAEKGRAERERIQAQVDKREDKRRQKAEKGGKKGRGRKKQGESEGSESELSDPESE</sequence>
<proteinExistence type="inferred from homology"/>
<protein>
    <submittedName>
        <fullName evidence="10">DNA-(Apurinic or apyrimidinic site) lyase</fullName>
        <ecNumber evidence="10">4.2.99.18</ecNumber>
    </submittedName>
</protein>
<comment type="cofactor">
    <cofactor evidence="1">
        <name>Zn(2+)</name>
        <dbReference type="ChEBI" id="CHEBI:29105"/>
    </cofactor>
</comment>
<keyword evidence="7" id="KW-0234">DNA repair</keyword>
<dbReference type="PANTHER" id="PTHR21445:SF0">
    <property type="entry name" value="APURINIC-APYRIMIDINIC ENDONUCLEASE"/>
    <property type="match status" value="1"/>
</dbReference>
<evidence type="ECO:0000256" key="7">
    <source>
        <dbReference type="ARBA" id="ARBA00023204"/>
    </source>
</evidence>
<evidence type="ECO:0000256" key="8">
    <source>
        <dbReference type="SAM" id="MobiDB-lite"/>
    </source>
</evidence>
<feature type="compositionally biased region" description="Acidic residues" evidence="8">
    <location>
        <begin position="541"/>
        <end position="553"/>
    </location>
</feature>
<dbReference type="InterPro" id="IPR013022">
    <property type="entry name" value="Xyl_isomerase-like_TIM-brl"/>
</dbReference>
<comment type="caution">
    <text evidence="10">The sequence shown here is derived from an EMBL/GenBank/DDBJ whole genome shotgun (WGS) entry which is preliminary data.</text>
</comment>
<feature type="region of interest" description="Disordered" evidence="8">
    <location>
        <begin position="502"/>
        <end position="553"/>
    </location>
</feature>
<accession>A0ABQ9NUU7</accession>
<organism evidence="10 11">
    <name type="scientific">Coniosporium apollinis</name>
    <dbReference type="NCBI Taxonomy" id="61459"/>
    <lineage>
        <taxon>Eukaryota</taxon>
        <taxon>Fungi</taxon>
        <taxon>Dikarya</taxon>
        <taxon>Ascomycota</taxon>
        <taxon>Pezizomycotina</taxon>
        <taxon>Dothideomycetes</taxon>
        <taxon>Dothideomycetes incertae sedis</taxon>
        <taxon>Coniosporium</taxon>
    </lineage>
</organism>
<keyword evidence="10" id="KW-0456">Lyase</keyword>
<dbReference type="Gene3D" id="3.20.20.150">
    <property type="entry name" value="Divalent-metal-dependent TIM barrel enzymes"/>
    <property type="match status" value="1"/>
</dbReference>
<evidence type="ECO:0000256" key="2">
    <source>
        <dbReference type="ARBA" id="ARBA00005340"/>
    </source>
</evidence>
<evidence type="ECO:0000256" key="6">
    <source>
        <dbReference type="ARBA" id="ARBA00022833"/>
    </source>
</evidence>
<keyword evidence="5" id="KW-0378">Hydrolase</keyword>
<dbReference type="Proteomes" id="UP001172684">
    <property type="component" value="Unassembled WGS sequence"/>
</dbReference>
<dbReference type="NCBIfam" id="TIGR00587">
    <property type="entry name" value="nfo"/>
    <property type="match status" value="1"/>
</dbReference>
<feature type="compositionally biased region" description="Low complexity" evidence="8">
    <location>
        <begin position="1"/>
        <end position="14"/>
    </location>
</feature>
<dbReference type="GO" id="GO:0140078">
    <property type="term" value="F:class I DNA-(apurinic or apyrimidinic site) endonuclease activity"/>
    <property type="evidence" value="ECO:0007669"/>
    <property type="project" value="UniProtKB-EC"/>
</dbReference>
<dbReference type="SMART" id="SM00518">
    <property type="entry name" value="AP2Ec"/>
    <property type="match status" value="1"/>
</dbReference>
<name>A0ABQ9NUU7_9PEZI</name>
<gene>
    <name evidence="10" type="primary">APN1</name>
    <name evidence="10" type="ORF">H2201_005027</name>
</gene>
<dbReference type="InterPro" id="IPR018246">
    <property type="entry name" value="AP_endonuc_F2_Zn_BS"/>
</dbReference>
<dbReference type="Pfam" id="PF01261">
    <property type="entry name" value="AP_endonuc_2"/>
    <property type="match status" value="1"/>
</dbReference>
<dbReference type="SUPFAM" id="SSF51658">
    <property type="entry name" value="Xylose isomerase-like"/>
    <property type="match status" value="1"/>
</dbReference>
<dbReference type="CDD" id="cd00019">
    <property type="entry name" value="AP2Ec"/>
    <property type="match status" value="1"/>
</dbReference>
<keyword evidence="11" id="KW-1185">Reference proteome</keyword>
<evidence type="ECO:0000313" key="11">
    <source>
        <dbReference type="Proteomes" id="UP001172684"/>
    </source>
</evidence>
<evidence type="ECO:0000259" key="9">
    <source>
        <dbReference type="Pfam" id="PF01261"/>
    </source>
</evidence>
<keyword evidence="3" id="KW-0479">Metal-binding</keyword>
<dbReference type="InterPro" id="IPR036237">
    <property type="entry name" value="Xyl_isomerase-like_sf"/>
</dbReference>
<reference evidence="10" key="1">
    <citation type="submission" date="2022-10" db="EMBL/GenBank/DDBJ databases">
        <title>Culturing micro-colonial fungi from biological soil crusts in the Mojave desert and describing Neophaeococcomyces mojavensis, and introducing the new genera and species Taxawa tesnikishii.</title>
        <authorList>
            <person name="Kurbessoian T."/>
            <person name="Stajich J.E."/>
        </authorList>
    </citation>
    <scope>NUCLEOTIDE SEQUENCE</scope>
    <source>
        <strain evidence="10">TK_1</strain>
    </source>
</reference>
<feature type="region of interest" description="Disordered" evidence="8">
    <location>
        <begin position="1"/>
        <end position="87"/>
    </location>
</feature>
<dbReference type="PROSITE" id="PS00731">
    <property type="entry name" value="AP_NUCLEASE_F2_3"/>
    <property type="match status" value="1"/>
</dbReference>
<evidence type="ECO:0000256" key="5">
    <source>
        <dbReference type="ARBA" id="ARBA00022801"/>
    </source>
</evidence>
<evidence type="ECO:0000256" key="4">
    <source>
        <dbReference type="ARBA" id="ARBA00022763"/>
    </source>
</evidence>
<dbReference type="PROSITE" id="PS51432">
    <property type="entry name" value="AP_NUCLEASE_F2_4"/>
    <property type="match status" value="1"/>
</dbReference>
<dbReference type="HAMAP" id="MF_00152">
    <property type="entry name" value="Nfo"/>
    <property type="match status" value="1"/>
</dbReference>
<evidence type="ECO:0000313" key="10">
    <source>
        <dbReference type="EMBL" id="KAJ9664806.1"/>
    </source>
</evidence>
<comment type="similarity">
    <text evidence="2">Belongs to the AP endonuclease 2 family.</text>
</comment>
<keyword evidence="4" id="KW-0227">DNA damage</keyword>
<dbReference type="InterPro" id="IPR001719">
    <property type="entry name" value="AP_endonuc_2"/>
</dbReference>
<dbReference type="PANTHER" id="PTHR21445">
    <property type="entry name" value="ENDONUCLEASE IV ENDODEOXYRIBONUCLEASE IV"/>
    <property type="match status" value="1"/>
</dbReference>
<dbReference type="EC" id="4.2.99.18" evidence="10"/>